<dbReference type="SUPFAM" id="SSF47413">
    <property type="entry name" value="lambda repressor-like DNA-binding domains"/>
    <property type="match status" value="1"/>
</dbReference>
<accession>A0A066TZY9</accession>
<keyword evidence="3" id="KW-1185">Reference proteome</keyword>
<dbReference type="Pfam" id="PF19054">
    <property type="entry name" value="DUF5753"/>
    <property type="match status" value="1"/>
</dbReference>
<dbReference type="eggNOG" id="COG1609">
    <property type="taxonomic scope" value="Bacteria"/>
</dbReference>
<proteinExistence type="predicted"/>
<dbReference type="InterPro" id="IPR001387">
    <property type="entry name" value="Cro/C1-type_HTH"/>
</dbReference>
<dbReference type="Pfam" id="PF13560">
    <property type="entry name" value="HTH_31"/>
    <property type="match status" value="1"/>
</dbReference>
<feature type="domain" description="DUF5753" evidence="1">
    <location>
        <begin position="73"/>
        <end position="252"/>
    </location>
</feature>
<evidence type="ECO:0000313" key="3">
    <source>
        <dbReference type="Proteomes" id="UP000027345"/>
    </source>
</evidence>
<gene>
    <name evidence="2" type="ORF">DV20_35075</name>
</gene>
<dbReference type="Proteomes" id="UP000027345">
    <property type="component" value="Unassembled WGS sequence"/>
</dbReference>
<reference evidence="2 3" key="1">
    <citation type="submission" date="2014-05" db="EMBL/GenBank/DDBJ databases">
        <title>Draft genome sequence of Amycolatopsis rifamycinica DSM 46095.</title>
        <authorList>
            <person name="Lal R."/>
            <person name="Saxena A."/>
            <person name="Kumari R."/>
            <person name="Mukherjee U."/>
            <person name="Singh P."/>
            <person name="Sangwan N."/>
            <person name="Mahato N.K."/>
        </authorList>
    </citation>
    <scope>NUCLEOTIDE SEQUENCE [LARGE SCALE GENOMIC DNA]</scope>
    <source>
        <strain evidence="2 3">DSM 46095</strain>
    </source>
</reference>
<name>A0A066TZY9_9PSEU</name>
<evidence type="ECO:0000259" key="1">
    <source>
        <dbReference type="Pfam" id="PF19054"/>
    </source>
</evidence>
<dbReference type="STRING" id="287986.DV20_35075"/>
<sequence>MAEKGWGVREMSRRLEMSAQWVSAVTRGRTRPDPVNLARLLTVLGVKGAEYHELMAMGDEMRTPGLLEKPLQLRTLIWHEKRATAMSQFHGCSVPGLLQTADYARSLIAEIGNATDPDHIDELVFARMARQVVLDKRPTVTFDFYLHEFVLRLPIGRGAPDVMRGQLRQLDRLAERGNISIRIVPARCGGHPAMAGHFKLIESADFSPVIYIDSEVSGLFLEEPAEVVAYRRVLEGLDRVALDRAQSREFIADLAKNLYSSGVRRDDGDLA</sequence>
<evidence type="ECO:0000313" key="2">
    <source>
        <dbReference type="EMBL" id="KDN17553.1"/>
    </source>
</evidence>
<protein>
    <recommendedName>
        <fullName evidence="1">DUF5753 domain-containing protein</fullName>
    </recommendedName>
</protein>
<dbReference type="Gene3D" id="1.10.260.40">
    <property type="entry name" value="lambda repressor-like DNA-binding domains"/>
    <property type="match status" value="1"/>
</dbReference>
<organism evidence="2 3">
    <name type="scientific">Amycolatopsis rifamycinica</name>
    <dbReference type="NCBI Taxonomy" id="287986"/>
    <lineage>
        <taxon>Bacteria</taxon>
        <taxon>Bacillati</taxon>
        <taxon>Actinomycetota</taxon>
        <taxon>Actinomycetes</taxon>
        <taxon>Pseudonocardiales</taxon>
        <taxon>Pseudonocardiaceae</taxon>
        <taxon>Amycolatopsis</taxon>
    </lineage>
</organism>
<dbReference type="InterPro" id="IPR010982">
    <property type="entry name" value="Lambda_DNA-bd_dom_sf"/>
</dbReference>
<dbReference type="GO" id="GO:0003677">
    <property type="term" value="F:DNA binding"/>
    <property type="evidence" value="ECO:0007669"/>
    <property type="project" value="InterPro"/>
</dbReference>
<dbReference type="AlphaFoldDB" id="A0A066TZY9"/>
<dbReference type="InterPro" id="IPR043917">
    <property type="entry name" value="DUF5753"/>
</dbReference>
<comment type="caution">
    <text evidence="2">The sequence shown here is derived from an EMBL/GenBank/DDBJ whole genome shotgun (WGS) entry which is preliminary data.</text>
</comment>
<dbReference type="EMBL" id="JMQI01000071">
    <property type="protein sequence ID" value="KDN17553.1"/>
    <property type="molecule type" value="Genomic_DNA"/>
</dbReference>
<dbReference type="CDD" id="cd00093">
    <property type="entry name" value="HTH_XRE"/>
    <property type="match status" value="1"/>
</dbReference>